<evidence type="ECO:0000256" key="2">
    <source>
        <dbReference type="ARBA" id="ARBA00022448"/>
    </source>
</evidence>
<dbReference type="GO" id="GO:0046872">
    <property type="term" value="F:metal ion binding"/>
    <property type="evidence" value="ECO:0007669"/>
    <property type="project" value="InterPro"/>
</dbReference>
<name>A0A1T4NP29_9FIRM</name>
<feature type="compositionally biased region" description="Acidic residues" evidence="5">
    <location>
        <begin position="170"/>
        <end position="219"/>
    </location>
</feature>
<dbReference type="PANTHER" id="PTHR42953">
    <property type="entry name" value="HIGH-AFFINITY ZINC UPTAKE SYSTEM PROTEIN ZNUA-RELATED"/>
    <property type="match status" value="1"/>
</dbReference>
<feature type="coiled-coil region" evidence="4">
    <location>
        <begin position="264"/>
        <end position="295"/>
    </location>
</feature>
<proteinExistence type="inferred from homology"/>
<evidence type="ECO:0000256" key="4">
    <source>
        <dbReference type="SAM" id="Coils"/>
    </source>
</evidence>
<evidence type="ECO:0000256" key="5">
    <source>
        <dbReference type="SAM" id="MobiDB-lite"/>
    </source>
</evidence>
<feature type="chain" id="PRO_5038872483" evidence="6">
    <location>
        <begin position="22"/>
        <end position="410"/>
    </location>
</feature>
<keyword evidence="4" id="KW-0175">Coiled coil</keyword>
<dbReference type="SUPFAM" id="SSF53807">
    <property type="entry name" value="Helical backbone' metal receptor"/>
    <property type="match status" value="1"/>
</dbReference>
<dbReference type="PROSITE" id="PS51257">
    <property type="entry name" value="PROKAR_LIPOPROTEIN"/>
    <property type="match status" value="1"/>
</dbReference>
<comment type="similarity">
    <text evidence="1">Belongs to the bacterial solute-binding protein 9 family.</text>
</comment>
<dbReference type="Pfam" id="PF01297">
    <property type="entry name" value="ZnuA"/>
    <property type="match status" value="1"/>
</dbReference>
<evidence type="ECO:0000313" key="7">
    <source>
        <dbReference type="EMBL" id="SJZ80942.1"/>
    </source>
</evidence>
<dbReference type="EMBL" id="FUXA01000009">
    <property type="protein sequence ID" value="SJZ80942.1"/>
    <property type="molecule type" value="Genomic_DNA"/>
</dbReference>
<evidence type="ECO:0000256" key="3">
    <source>
        <dbReference type="ARBA" id="ARBA00022729"/>
    </source>
</evidence>
<dbReference type="Proteomes" id="UP000189857">
    <property type="component" value="Unassembled WGS sequence"/>
</dbReference>
<gene>
    <name evidence="7" type="ORF">SAMN02745110_01661</name>
</gene>
<protein>
    <submittedName>
        <fullName evidence="7">Zinc transport system substrate-binding protein</fullName>
    </submittedName>
</protein>
<dbReference type="Gene3D" id="3.40.50.1980">
    <property type="entry name" value="Nitrogenase molybdenum iron protein domain"/>
    <property type="match status" value="3"/>
</dbReference>
<keyword evidence="8" id="KW-1185">Reference proteome</keyword>
<dbReference type="PANTHER" id="PTHR42953:SF3">
    <property type="entry name" value="HIGH-AFFINITY ZINC UPTAKE SYSTEM PROTEIN ZNUA"/>
    <property type="match status" value="1"/>
</dbReference>
<feature type="signal peptide" evidence="6">
    <location>
        <begin position="1"/>
        <end position="21"/>
    </location>
</feature>
<evidence type="ECO:0000313" key="8">
    <source>
        <dbReference type="Proteomes" id="UP000189857"/>
    </source>
</evidence>
<dbReference type="InterPro" id="IPR050492">
    <property type="entry name" value="Bact_metal-bind_prot9"/>
</dbReference>
<feature type="compositionally biased region" description="Basic and acidic residues" evidence="5">
    <location>
        <begin position="150"/>
        <end position="169"/>
    </location>
</feature>
<reference evidence="7 8" key="1">
    <citation type="submission" date="2017-02" db="EMBL/GenBank/DDBJ databases">
        <authorList>
            <person name="Peterson S.W."/>
        </authorList>
    </citation>
    <scope>NUCLEOTIDE SEQUENCE [LARGE SCALE GENOMIC DNA]</scope>
    <source>
        <strain evidence="7 8">ATCC 17233</strain>
    </source>
</reference>
<dbReference type="RefSeq" id="WP_242870213.1">
    <property type="nucleotide sequence ID" value="NZ_FMTO01000008.1"/>
</dbReference>
<keyword evidence="3 6" id="KW-0732">Signal</keyword>
<feature type="region of interest" description="Disordered" evidence="5">
    <location>
        <begin position="150"/>
        <end position="228"/>
    </location>
</feature>
<organism evidence="7 8">
    <name type="scientific">Eubacterium ruminantium</name>
    <dbReference type="NCBI Taxonomy" id="42322"/>
    <lineage>
        <taxon>Bacteria</taxon>
        <taxon>Bacillati</taxon>
        <taxon>Bacillota</taxon>
        <taxon>Clostridia</taxon>
        <taxon>Eubacteriales</taxon>
        <taxon>Eubacteriaceae</taxon>
        <taxon>Eubacterium</taxon>
    </lineage>
</organism>
<evidence type="ECO:0000256" key="6">
    <source>
        <dbReference type="SAM" id="SignalP"/>
    </source>
</evidence>
<evidence type="ECO:0000256" key="1">
    <source>
        <dbReference type="ARBA" id="ARBA00011028"/>
    </source>
</evidence>
<dbReference type="GO" id="GO:0030001">
    <property type="term" value="P:metal ion transport"/>
    <property type="evidence" value="ECO:0007669"/>
    <property type="project" value="InterPro"/>
</dbReference>
<sequence>MKKRKLAAILTTMALGASVLSGCSKNDDKKDNKVDETKAEITVTEEVGTEEKVEDKYSIVCTTFPQYDWAKEVIGDKIDNYELTLLLDNGVDLHSYQPTVDDIKKIGEADMFIYVGGESDGWVDDALKSAENKDLKVINLLDSLGDSVKEEELKEGMQESEHEHDHEKDDDHDEAEEDHDDHDEAEEDHNDHDEAEEDHDDHDEAEEADHDDHDEDHDEDHDGGHHHEEGEVEYDEHVWLSLKNAKVLVNAIEGGIEEIDPANKDSYKTNADSYVAKLDELDKKYEEEVKNATNKTVVFGDRFPFRYLVDDYGIDYFAAFVGCSAESEASFETIAFLAGKIDELGLKTIFVIENSDKKIAETVKASTKSQDQSIVEINSLQSITSKDIEKGVTYLGTMEKNLEALSEGLK</sequence>
<dbReference type="InterPro" id="IPR006127">
    <property type="entry name" value="ZnuA-like"/>
</dbReference>
<keyword evidence="2" id="KW-0813">Transport</keyword>
<accession>A0A1T4NP29</accession>
<dbReference type="AlphaFoldDB" id="A0A1T4NP29"/>